<keyword evidence="1" id="KW-0812">Transmembrane</keyword>
<sequence length="409" mass="42475">MLVGLLWSYFGTTVVGGAVPVLVSLGLLPLLWLPLMATLENVQDMCSAAAARMLRRFEAGKILVRCEVADVALTLLAGAAIIAVDQRWAAVILCVYTAATSFLPLFIDLAEEFYGAEIERKAPGSAAVFNTYLYAALPAVSQFVSTPLGSLLAGWSVLAVLAVNVVASLLAVAARYRSLRLGRSVGVGSAANDNESAQHADHEETNITLRTLLGMKGPGSPLFSASVPLAAGLSALYIGQWCASFIDNKGGFFAVAAICAGVGALVGPFLARAATRRFGATVVLYTGCVLTAVLMGSAAVYTWGSDPGSGSIAGLPVVVVLFWAYVALTSSLLTGVEVTQVTARQELFRGDRFIQVMGWGHSFAAAGGLLGVWAGLLLQADQQPAWALAAGAGLLASTILILRPNPNLT</sequence>
<evidence type="ECO:0000313" key="2">
    <source>
        <dbReference type="EMBL" id="KKF03249.1"/>
    </source>
</evidence>
<dbReference type="AlphaFoldDB" id="A0A0M2K7Q6"/>
<evidence type="ECO:0000313" key="3">
    <source>
        <dbReference type="Proteomes" id="UP000034150"/>
    </source>
</evidence>
<proteinExistence type="predicted"/>
<feature type="transmembrane region" description="Helical" evidence="1">
    <location>
        <begin position="152"/>
        <end position="174"/>
    </location>
</feature>
<evidence type="ECO:0000256" key="1">
    <source>
        <dbReference type="SAM" id="Phobius"/>
    </source>
</evidence>
<keyword evidence="3" id="KW-1185">Reference proteome</keyword>
<feature type="transmembrane region" description="Helical" evidence="1">
    <location>
        <begin position="315"/>
        <end position="336"/>
    </location>
</feature>
<dbReference type="EMBL" id="LAUZ02000015">
    <property type="protein sequence ID" value="KKF03249.1"/>
    <property type="molecule type" value="Genomic_DNA"/>
</dbReference>
<keyword evidence="1" id="KW-1133">Transmembrane helix</keyword>
<reference evidence="2 3" key="1">
    <citation type="journal article" date="2015" name="Genome Announc.">
        <title>Draft Genome Sequence of Mycobacterium obuense Strain UC1, Isolated from Patient Sputum.</title>
        <authorList>
            <person name="Greninger A.L."/>
            <person name="Cunningham G."/>
            <person name="Hsu E.D."/>
            <person name="Yu J.M."/>
            <person name="Chiu C.Y."/>
            <person name="Miller S."/>
        </authorList>
    </citation>
    <scope>NUCLEOTIDE SEQUENCE [LARGE SCALE GENOMIC DNA]</scope>
    <source>
        <strain evidence="2 3">UC1</strain>
    </source>
</reference>
<feature type="transmembrane region" description="Helical" evidence="1">
    <location>
        <begin position="6"/>
        <end position="33"/>
    </location>
</feature>
<accession>A0A0M2K7Q6</accession>
<feature type="transmembrane region" description="Helical" evidence="1">
    <location>
        <begin position="122"/>
        <end position="140"/>
    </location>
</feature>
<comment type="caution">
    <text evidence="2">The sequence shown here is derived from an EMBL/GenBank/DDBJ whole genome shotgun (WGS) entry which is preliminary data.</text>
</comment>
<feature type="transmembrane region" description="Helical" evidence="1">
    <location>
        <begin position="252"/>
        <end position="270"/>
    </location>
</feature>
<feature type="transmembrane region" description="Helical" evidence="1">
    <location>
        <begin position="356"/>
        <end position="378"/>
    </location>
</feature>
<feature type="transmembrane region" description="Helical" evidence="1">
    <location>
        <begin position="62"/>
        <end position="82"/>
    </location>
</feature>
<name>A0A0M2K7Q6_9MYCO</name>
<dbReference type="PATRIC" id="fig|1807.13.peg.1795"/>
<keyword evidence="1" id="KW-0472">Membrane</keyword>
<feature type="transmembrane region" description="Helical" evidence="1">
    <location>
        <begin position="384"/>
        <end position="402"/>
    </location>
</feature>
<dbReference type="NCBIfam" id="NF037960">
    <property type="entry name" value="MFS_trans"/>
    <property type="match status" value="1"/>
</dbReference>
<protein>
    <recommendedName>
        <fullName evidence="4">MFS transporter</fullName>
    </recommendedName>
</protein>
<organism evidence="2 3">
    <name type="scientific">Mycolicibacterium obuense</name>
    <dbReference type="NCBI Taxonomy" id="1807"/>
    <lineage>
        <taxon>Bacteria</taxon>
        <taxon>Bacillati</taxon>
        <taxon>Actinomycetota</taxon>
        <taxon>Actinomycetes</taxon>
        <taxon>Mycobacteriales</taxon>
        <taxon>Mycobacteriaceae</taxon>
        <taxon>Mycolicibacterium</taxon>
    </lineage>
</organism>
<feature type="transmembrane region" description="Helical" evidence="1">
    <location>
        <begin position="282"/>
        <end position="303"/>
    </location>
</feature>
<dbReference type="InterPro" id="IPR036259">
    <property type="entry name" value="MFS_trans_sf"/>
</dbReference>
<evidence type="ECO:0008006" key="4">
    <source>
        <dbReference type="Google" id="ProtNLM"/>
    </source>
</evidence>
<dbReference type="SUPFAM" id="SSF103473">
    <property type="entry name" value="MFS general substrate transporter"/>
    <property type="match status" value="1"/>
</dbReference>
<dbReference type="Proteomes" id="UP000034150">
    <property type="component" value="Unassembled WGS sequence"/>
</dbReference>
<feature type="transmembrane region" description="Helical" evidence="1">
    <location>
        <begin position="222"/>
        <end position="246"/>
    </location>
</feature>
<gene>
    <name evidence="2" type="ORF">WN67_03910</name>
</gene>
<feature type="transmembrane region" description="Helical" evidence="1">
    <location>
        <begin position="88"/>
        <end position="110"/>
    </location>
</feature>